<dbReference type="EMBL" id="ML213590">
    <property type="protein sequence ID" value="TFK45084.1"/>
    <property type="molecule type" value="Genomic_DNA"/>
</dbReference>
<feature type="compositionally biased region" description="Low complexity" evidence="1">
    <location>
        <begin position="8"/>
        <end position="40"/>
    </location>
</feature>
<accession>A0A5C3MIA9</accession>
<dbReference type="OrthoDB" id="3234283at2759"/>
<proteinExistence type="predicted"/>
<protein>
    <submittedName>
        <fullName evidence="2">Uncharacterized protein</fullName>
    </submittedName>
</protein>
<feature type="compositionally biased region" description="Pro residues" evidence="1">
    <location>
        <begin position="314"/>
        <end position="325"/>
    </location>
</feature>
<reference evidence="2 3" key="1">
    <citation type="journal article" date="2019" name="Nat. Ecol. Evol.">
        <title>Megaphylogeny resolves global patterns of mushroom evolution.</title>
        <authorList>
            <person name="Varga T."/>
            <person name="Krizsan K."/>
            <person name="Foldi C."/>
            <person name="Dima B."/>
            <person name="Sanchez-Garcia M."/>
            <person name="Sanchez-Ramirez S."/>
            <person name="Szollosi G.J."/>
            <person name="Szarkandi J.G."/>
            <person name="Papp V."/>
            <person name="Albert L."/>
            <person name="Andreopoulos W."/>
            <person name="Angelini C."/>
            <person name="Antonin V."/>
            <person name="Barry K.W."/>
            <person name="Bougher N.L."/>
            <person name="Buchanan P."/>
            <person name="Buyck B."/>
            <person name="Bense V."/>
            <person name="Catcheside P."/>
            <person name="Chovatia M."/>
            <person name="Cooper J."/>
            <person name="Damon W."/>
            <person name="Desjardin D."/>
            <person name="Finy P."/>
            <person name="Geml J."/>
            <person name="Haridas S."/>
            <person name="Hughes K."/>
            <person name="Justo A."/>
            <person name="Karasinski D."/>
            <person name="Kautmanova I."/>
            <person name="Kiss B."/>
            <person name="Kocsube S."/>
            <person name="Kotiranta H."/>
            <person name="LaButti K.M."/>
            <person name="Lechner B.E."/>
            <person name="Liimatainen K."/>
            <person name="Lipzen A."/>
            <person name="Lukacs Z."/>
            <person name="Mihaltcheva S."/>
            <person name="Morgado L.N."/>
            <person name="Niskanen T."/>
            <person name="Noordeloos M.E."/>
            <person name="Ohm R.A."/>
            <person name="Ortiz-Santana B."/>
            <person name="Ovrebo C."/>
            <person name="Racz N."/>
            <person name="Riley R."/>
            <person name="Savchenko A."/>
            <person name="Shiryaev A."/>
            <person name="Soop K."/>
            <person name="Spirin V."/>
            <person name="Szebenyi C."/>
            <person name="Tomsovsky M."/>
            <person name="Tulloss R.E."/>
            <person name="Uehling J."/>
            <person name="Grigoriev I.V."/>
            <person name="Vagvolgyi C."/>
            <person name="Papp T."/>
            <person name="Martin F.M."/>
            <person name="Miettinen O."/>
            <person name="Hibbett D.S."/>
            <person name="Nagy L.G."/>
        </authorList>
    </citation>
    <scope>NUCLEOTIDE SEQUENCE [LARGE SCALE GENOMIC DNA]</scope>
    <source>
        <strain evidence="2 3">CBS 166.37</strain>
    </source>
</reference>
<feature type="region of interest" description="Disordered" evidence="1">
    <location>
        <begin position="277"/>
        <end position="331"/>
    </location>
</feature>
<keyword evidence="3" id="KW-1185">Reference proteome</keyword>
<evidence type="ECO:0000256" key="1">
    <source>
        <dbReference type="SAM" id="MobiDB-lite"/>
    </source>
</evidence>
<sequence length="417" mass="44788">MPRTRNISRAQWQAASASTASASVTTSMTTRRSSRSTQQRGENDENDQSHVSTRTTRATSSRTAALTSSSISATRSTRKVTTASAVGGSAKKGKGTVTLRKKQPLQDITAEILGQLESTHPGVAAPANIQTPASPLPMDDIPAPASTQARTQVQIPFASSLPPSSPPLFTSSPAILRSQPMVFDCLPCPPPPPVPHNTVRKKGSRNNNTVFTGIGEDDPELDAWDEFDARVEEEITRVTTKSDTPTPTSLDSDLFGFFALEKKLKVERDAQAAAEADVKVEKTEDQPVEAIESGGRVLVPSTSSCESPAIAPLAPFPIPTPMPAPPHKKKDHARLSLVAFCDEQCEESEELSSPSPTKPRVTKKRSSPSKDKEDGDDENDARERRVKRVRSNPSLPVPKLAENSSKKARTSLGSRNA</sequence>
<dbReference type="STRING" id="68775.A0A5C3MIA9"/>
<evidence type="ECO:0000313" key="3">
    <source>
        <dbReference type="Proteomes" id="UP000308652"/>
    </source>
</evidence>
<organism evidence="2 3">
    <name type="scientific">Crucibulum laeve</name>
    <dbReference type="NCBI Taxonomy" id="68775"/>
    <lineage>
        <taxon>Eukaryota</taxon>
        <taxon>Fungi</taxon>
        <taxon>Dikarya</taxon>
        <taxon>Basidiomycota</taxon>
        <taxon>Agaricomycotina</taxon>
        <taxon>Agaricomycetes</taxon>
        <taxon>Agaricomycetidae</taxon>
        <taxon>Agaricales</taxon>
        <taxon>Agaricineae</taxon>
        <taxon>Nidulariaceae</taxon>
        <taxon>Crucibulum</taxon>
    </lineage>
</organism>
<gene>
    <name evidence="2" type="ORF">BDQ12DRAFT_718192</name>
</gene>
<name>A0A5C3MIA9_9AGAR</name>
<evidence type="ECO:0000313" key="2">
    <source>
        <dbReference type="EMBL" id="TFK45084.1"/>
    </source>
</evidence>
<dbReference type="Proteomes" id="UP000308652">
    <property type="component" value="Unassembled WGS sequence"/>
</dbReference>
<feature type="region of interest" description="Disordered" evidence="1">
    <location>
        <begin position="1"/>
        <end position="97"/>
    </location>
</feature>
<dbReference type="AlphaFoldDB" id="A0A5C3MIA9"/>
<feature type="compositionally biased region" description="Low complexity" evidence="1">
    <location>
        <begin position="52"/>
        <end position="75"/>
    </location>
</feature>
<feature type="region of interest" description="Disordered" evidence="1">
    <location>
        <begin position="345"/>
        <end position="417"/>
    </location>
</feature>